<proteinExistence type="predicted"/>
<evidence type="ECO:0000256" key="1">
    <source>
        <dbReference type="SAM" id="SignalP"/>
    </source>
</evidence>
<evidence type="ECO:0000313" key="2">
    <source>
        <dbReference type="EMBL" id="MFC0624936.1"/>
    </source>
</evidence>
<gene>
    <name evidence="2" type="ORF">ACFFGN_12735</name>
</gene>
<keyword evidence="3" id="KW-1185">Reference proteome</keyword>
<organism evidence="2 3">
    <name type="scientific">Kribbella deserti</name>
    <dbReference type="NCBI Taxonomy" id="1926257"/>
    <lineage>
        <taxon>Bacteria</taxon>
        <taxon>Bacillati</taxon>
        <taxon>Actinomycetota</taxon>
        <taxon>Actinomycetes</taxon>
        <taxon>Propionibacteriales</taxon>
        <taxon>Kribbellaceae</taxon>
        <taxon>Kribbella</taxon>
    </lineage>
</organism>
<name>A0ABV6QLP0_9ACTN</name>
<dbReference type="EMBL" id="JBHLTC010000014">
    <property type="protein sequence ID" value="MFC0624936.1"/>
    <property type="molecule type" value="Genomic_DNA"/>
</dbReference>
<comment type="caution">
    <text evidence="2">The sequence shown here is derived from an EMBL/GenBank/DDBJ whole genome shotgun (WGS) entry which is preliminary data.</text>
</comment>
<feature type="chain" id="PRO_5047538463" description="Peptidase inhibitor family I36 protein" evidence="1">
    <location>
        <begin position="20"/>
        <end position="121"/>
    </location>
</feature>
<dbReference type="RefSeq" id="WP_380046818.1">
    <property type="nucleotide sequence ID" value="NZ_JBHLTC010000014.1"/>
</dbReference>
<sequence length="121" mass="12501">MTITRKFAATLAGSAALFAGIIGNSAVTTQPAVAKATAAHYNGICEPSDVCLYRGGSLLVDLPATAGGQCRGVNPYYDHMWNRSVVAQRAWSGTNCTGRIVDVPSGGSQPINAFYSVGYAG</sequence>
<accession>A0ABV6QLP0</accession>
<protein>
    <recommendedName>
        <fullName evidence="4">Peptidase inhibitor family I36 protein</fullName>
    </recommendedName>
</protein>
<evidence type="ECO:0000313" key="3">
    <source>
        <dbReference type="Proteomes" id="UP001589890"/>
    </source>
</evidence>
<keyword evidence="1" id="KW-0732">Signal</keyword>
<evidence type="ECO:0008006" key="4">
    <source>
        <dbReference type="Google" id="ProtNLM"/>
    </source>
</evidence>
<reference evidence="2 3" key="1">
    <citation type="submission" date="2024-09" db="EMBL/GenBank/DDBJ databases">
        <authorList>
            <person name="Sun Q."/>
            <person name="Mori K."/>
        </authorList>
    </citation>
    <scope>NUCLEOTIDE SEQUENCE [LARGE SCALE GENOMIC DNA]</scope>
    <source>
        <strain evidence="2 3">CGMCC 1.15906</strain>
    </source>
</reference>
<dbReference type="Proteomes" id="UP001589890">
    <property type="component" value="Unassembled WGS sequence"/>
</dbReference>
<feature type="signal peptide" evidence="1">
    <location>
        <begin position="1"/>
        <end position="19"/>
    </location>
</feature>